<evidence type="ECO:0000256" key="1">
    <source>
        <dbReference type="ARBA" id="ARBA00005104"/>
    </source>
</evidence>
<proteinExistence type="inferred from homology"/>
<dbReference type="RefSeq" id="WP_048114888.1">
    <property type="nucleotide sequence ID" value="NZ_CP011070.1"/>
</dbReference>
<dbReference type="GeneID" id="24819520"/>
<keyword evidence="5" id="KW-0521">NADP</keyword>
<accession>A0A0D5C0W7</accession>
<name>A0A0D5C0W7_9ARCH</name>
<evidence type="ECO:0000256" key="7">
    <source>
        <dbReference type="ARBA" id="ARBA00047550"/>
    </source>
</evidence>
<dbReference type="OrthoDB" id="10178at2157"/>
<dbReference type="SUPFAM" id="SSF53597">
    <property type="entry name" value="Dihydrofolate reductase-like"/>
    <property type="match status" value="1"/>
</dbReference>
<dbReference type="Proteomes" id="UP000032408">
    <property type="component" value="Chromosome"/>
</dbReference>
<dbReference type="GO" id="GO:0050661">
    <property type="term" value="F:NADP binding"/>
    <property type="evidence" value="ECO:0007669"/>
    <property type="project" value="InterPro"/>
</dbReference>
<comment type="catalytic activity">
    <reaction evidence="8">
        <text>2,5-diamino-6-(1-D-ribitylamino)pyrimidin-4(3H)-one 5'-phosphate + NADP(+) = 2,5-diamino-6-(1-D-ribosylamino)pyrimidin-4(3H)-one 5'-phosphate + NADPH + H(+)</text>
        <dbReference type="Rhea" id="RHEA:27278"/>
        <dbReference type="ChEBI" id="CHEBI:15378"/>
        <dbReference type="ChEBI" id="CHEBI:57783"/>
        <dbReference type="ChEBI" id="CHEBI:58349"/>
        <dbReference type="ChEBI" id="CHEBI:58890"/>
        <dbReference type="ChEBI" id="CHEBI:59545"/>
        <dbReference type="EC" id="1.1.1.302"/>
    </reaction>
</comment>
<evidence type="ECO:0000259" key="10">
    <source>
        <dbReference type="Pfam" id="PF01872"/>
    </source>
</evidence>
<comment type="subunit">
    <text evidence="3">Homodimer.</text>
</comment>
<reference evidence="12" key="1">
    <citation type="submission" date="2015-03" db="EMBL/GenBank/DDBJ databases">
        <title>Characterization of two novel Thaumarchaeota isolated from the Northern Adriatic Sea.</title>
        <authorList>
            <person name="Bayer B."/>
            <person name="Vojvoda J."/>
            <person name="Offre P."/>
            <person name="Srivastava A."/>
            <person name="Elisabeth N."/>
            <person name="Garcia J.A.L."/>
            <person name="Schleper C."/>
            <person name="Herndl G.J."/>
        </authorList>
    </citation>
    <scope>NUCLEOTIDE SEQUENCE [LARGE SCALE GENOMIC DNA]</scope>
    <source>
        <strain evidence="12">NF5</strain>
    </source>
</reference>
<organism evidence="11 12">
    <name type="scientific">Nitrosopumilus adriaticus</name>
    <dbReference type="NCBI Taxonomy" id="1580092"/>
    <lineage>
        <taxon>Archaea</taxon>
        <taxon>Nitrososphaerota</taxon>
        <taxon>Nitrososphaeria</taxon>
        <taxon>Nitrosopumilales</taxon>
        <taxon>Nitrosopumilaceae</taxon>
        <taxon>Nitrosopumilus</taxon>
    </lineage>
</organism>
<dbReference type="NCBIfam" id="TIGR00227">
    <property type="entry name" value="ribD_Cterm"/>
    <property type="match status" value="1"/>
</dbReference>
<comment type="pathway">
    <text evidence="1">Cofactor biosynthesis; riboflavin biosynthesis.</text>
</comment>
<evidence type="ECO:0000256" key="3">
    <source>
        <dbReference type="ARBA" id="ARBA00011738"/>
    </source>
</evidence>
<dbReference type="InterPro" id="IPR006401">
    <property type="entry name" value="Rib_reduct_arc"/>
</dbReference>
<dbReference type="GO" id="GO:0008703">
    <property type="term" value="F:5-amino-6-(5-phosphoribosylamino)uracil reductase activity"/>
    <property type="evidence" value="ECO:0007669"/>
    <property type="project" value="InterPro"/>
</dbReference>
<dbReference type="PANTHER" id="PTHR38011">
    <property type="entry name" value="DIHYDROFOLATE REDUCTASE FAMILY PROTEIN (AFU_ORTHOLOGUE AFUA_8G06820)"/>
    <property type="match status" value="1"/>
</dbReference>
<evidence type="ECO:0000313" key="11">
    <source>
        <dbReference type="EMBL" id="AJW69970.1"/>
    </source>
</evidence>
<dbReference type="InterPro" id="IPR002734">
    <property type="entry name" value="RibDG_C"/>
</dbReference>
<dbReference type="GO" id="GO:0009231">
    <property type="term" value="P:riboflavin biosynthetic process"/>
    <property type="evidence" value="ECO:0007669"/>
    <property type="project" value="UniProtKB-UniPathway"/>
</dbReference>
<dbReference type="EMBL" id="CP011070">
    <property type="protein sequence ID" value="AJW69970.1"/>
    <property type="molecule type" value="Genomic_DNA"/>
</dbReference>
<dbReference type="UniPathway" id="UPA00275"/>
<dbReference type="InterPro" id="IPR011549">
    <property type="entry name" value="RibD_C"/>
</dbReference>
<keyword evidence="12" id="KW-1185">Reference proteome</keyword>
<dbReference type="Pfam" id="PF01872">
    <property type="entry name" value="RibD_C"/>
    <property type="match status" value="1"/>
</dbReference>
<gene>
    <name evidence="11" type="ORF">NADRNF5_0272</name>
</gene>
<protein>
    <recommendedName>
        <fullName evidence="9">2,5-diamino-6-(ribosylamino)-4(3H)-pyrimidinone 5'-phosphate reductase</fullName>
        <ecNumber evidence="9">1.1.1.302</ecNumber>
    </recommendedName>
</protein>
<dbReference type="HOGENOM" id="CLU_036590_4_1_2"/>
<keyword evidence="4" id="KW-0686">Riboflavin biosynthesis</keyword>
<evidence type="ECO:0000256" key="4">
    <source>
        <dbReference type="ARBA" id="ARBA00022619"/>
    </source>
</evidence>
<dbReference type="NCBIfam" id="TIGR01508">
    <property type="entry name" value="rib_reduct_arch"/>
    <property type="match status" value="1"/>
</dbReference>
<sequence>MVKSRPHVTLSAATSIDGKIATVTGDSKLSSKQDSVRLHKLRSQVDAILVGKNTVLVDDPMLTVRHTKGKNPIRIILDSKGTISKNSKIIQTCNKIPTIVAVSHQISKSNLDKLKKFPIEIIMVGSNSINIKLLLKKLSDKKIKSVLVEGGGTVNWEFIKYDLFDELIITLSPFLIGGKNAVSLIDGNGFKKISNSPNLRLKSIKRLKNHLVLNYAKV</sequence>
<feature type="domain" description="Bacterial bifunctional deaminase-reductase C-terminal" evidence="10">
    <location>
        <begin position="6"/>
        <end position="213"/>
    </location>
</feature>
<evidence type="ECO:0000256" key="8">
    <source>
        <dbReference type="ARBA" id="ARBA00049020"/>
    </source>
</evidence>
<evidence type="ECO:0000256" key="9">
    <source>
        <dbReference type="NCBIfam" id="TIGR01508"/>
    </source>
</evidence>
<dbReference type="EC" id="1.1.1.302" evidence="9"/>
<dbReference type="STRING" id="1580092.NADRNF5_0272"/>
<evidence type="ECO:0000256" key="5">
    <source>
        <dbReference type="ARBA" id="ARBA00022857"/>
    </source>
</evidence>
<dbReference type="Gene3D" id="3.40.430.10">
    <property type="entry name" value="Dihydrofolate Reductase, subunit A"/>
    <property type="match status" value="1"/>
</dbReference>
<comment type="similarity">
    <text evidence="2">Belongs to the HTP reductase family.</text>
</comment>
<dbReference type="InterPro" id="IPR024072">
    <property type="entry name" value="DHFR-like_dom_sf"/>
</dbReference>
<dbReference type="InterPro" id="IPR050765">
    <property type="entry name" value="Riboflavin_Biosynth_HTPR"/>
</dbReference>
<evidence type="ECO:0000256" key="2">
    <source>
        <dbReference type="ARBA" id="ARBA00009723"/>
    </source>
</evidence>
<dbReference type="AlphaFoldDB" id="A0A0D5C0W7"/>
<keyword evidence="6 11" id="KW-0560">Oxidoreductase</keyword>
<dbReference type="KEGG" id="nin:NADRNF5_0272"/>
<evidence type="ECO:0000313" key="12">
    <source>
        <dbReference type="Proteomes" id="UP000032408"/>
    </source>
</evidence>
<reference evidence="11 12" key="2">
    <citation type="journal article" date="2016" name="ISME J.">
        <title>Physiological and genomic characterization of two novel marine thaumarchaeal strains indicates niche differentiation.</title>
        <authorList>
            <person name="Bayer B."/>
            <person name="Vojvoda J."/>
            <person name="Offre P."/>
            <person name="Alves R.J."/>
            <person name="Elisabeth N.H."/>
            <person name="Garcia J.A."/>
            <person name="Volland J.M."/>
            <person name="Srivastava A."/>
            <person name="Schleper C."/>
            <person name="Herndl G.J."/>
        </authorList>
    </citation>
    <scope>NUCLEOTIDE SEQUENCE [LARGE SCALE GENOMIC DNA]</scope>
    <source>
        <strain evidence="11 12">NF5</strain>
    </source>
</reference>
<dbReference type="PANTHER" id="PTHR38011:SF7">
    <property type="entry name" value="2,5-DIAMINO-6-RIBOSYLAMINO-4(3H)-PYRIMIDINONE 5'-PHOSPHATE REDUCTASE"/>
    <property type="match status" value="1"/>
</dbReference>
<evidence type="ECO:0000256" key="6">
    <source>
        <dbReference type="ARBA" id="ARBA00023002"/>
    </source>
</evidence>
<comment type="catalytic activity">
    <reaction evidence="7">
        <text>2,5-diamino-6-(1-D-ribitylamino)pyrimidin-4(3H)-one 5'-phosphate + NAD(+) = 2,5-diamino-6-(1-D-ribosylamino)pyrimidin-4(3H)-one 5'-phosphate + NADH + H(+)</text>
        <dbReference type="Rhea" id="RHEA:27274"/>
        <dbReference type="ChEBI" id="CHEBI:15378"/>
        <dbReference type="ChEBI" id="CHEBI:57540"/>
        <dbReference type="ChEBI" id="CHEBI:57945"/>
        <dbReference type="ChEBI" id="CHEBI:58890"/>
        <dbReference type="ChEBI" id="CHEBI:59545"/>
        <dbReference type="EC" id="1.1.1.302"/>
    </reaction>
</comment>